<gene>
    <name evidence="4" type="primary">jg2123</name>
    <name evidence="4" type="ORF">PAEG_LOCUS8354</name>
</gene>
<dbReference type="GO" id="GO:0005730">
    <property type="term" value="C:nucleolus"/>
    <property type="evidence" value="ECO:0007669"/>
    <property type="project" value="TreeGrafter"/>
</dbReference>
<evidence type="ECO:0000256" key="3">
    <source>
        <dbReference type="PROSITE-ProRule" id="PRU00221"/>
    </source>
</evidence>
<dbReference type="PANTHER" id="PTHR44267">
    <property type="entry name" value="WD REPEAT-CONTAINING PROTEIN 43"/>
    <property type="match status" value="1"/>
</dbReference>
<name>A0A8S4R3L9_9NEOP</name>
<reference evidence="4" key="1">
    <citation type="submission" date="2022-03" db="EMBL/GenBank/DDBJ databases">
        <authorList>
            <person name="Lindestad O."/>
        </authorList>
    </citation>
    <scope>NUCLEOTIDE SEQUENCE</scope>
</reference>
<dbReference type="Proteomes" id="UP000838756">
    <property type="component" value="Unassembled WGS sequence"/>
</dbReference>
<dbReference type="InterPro" id="IPR036322">
    <property type="entry name" value="WD40_repeat_dom_sf"/>
</dbReference>
<dbReference type="PROSITE" id="PS50294">
    <property type="entry name" value="WD_REPEATS_REGION"/>
    <property type="match status" value="1"/>
</dbReference>
<comment type="caution">
    <text evidence="4">The sequence shown here is derived from an EMBL/GenBank/DDBJ whole genome shotgun (WGS) entry which is preliminary data.</text>
</comment>
<protein>
    <submittedName>
        <fullName evidence="4">Jg2123 protein</fullName>
    </submittedName>
</protein>
<evidence type="ECO:0000313" key="4">
    <source>
        <dbReference type="EMBL" id="CAH2228536.1"/>
    </source>
</evidence>
<feature type="non-terminal residue" evidence="4">
    <location>
        <position position="1"/>
    </location>
</feature>
<accession>A0A8S4R3L9</accession>
<organism evidence="4 5">
    <name type="scientific">Pararge aegeria aegeria</name>
    <dbReference type="NCBI Taxonomy" id="348720"/>
    <lineage>
        <taxon>Eukaryota</taxon>
        <taxon>Metazoa</taxon>
        <taxon>Ecdysozoa</taxon>
        <taxon>Arthropoda</taxon>
        <taxon>Hexapoda</taxon>
        <taxon>Insecta</taxon>
        <taxon>Pterygota</taxon>
        <taxon>Neoptera</taxon>
        <taxon>Endopterygota</taxon>
        <taxon>Lepidoptera</taxon>
        <taxon>Glossata</taxon>
        <taxon>Ditrysia</taxon>
        <taxon>Papilionoidea</taxon>
        <taxon>Nymphalidae</taxon>
        <taxon>Satyrinae</taxon>
        <taxon>Satyrini</taxon>
        <taxon>Parargina</taxon>
        <taxon>Pararge</taxon>
    </lineage>
</organism>
<keyword evidence="2" id="KW-0539">Nucleus</keyword>
<keyword evidence="5" id="KW-1185">Reference proteome</keyword>
<dbReference type="Gene3D" id="2.130.10.10">
    <property type="entry name" value="YVTN repeat-like/Quinoprotein amine dehydrogenase"/>
    <property type="match status" value="2"/>
</dbReference>
<dbReference type="InterPro" id="IPR001680">
    <property type="entry name" value="WD40_rpt"/>
</dbReference>
<dbReference type="InterPro" id="IPR052414">
    <property type="entry name" value="U3_snoRNA-assoc_WDR"/>
</dbReference>
<feature type="repeat" description="WD" evidence="3">
    <location>
        <begin position="1"/>
        <end position="35"/>
    </location>
</feature>
<sequence length="167" mass="18863">MAEAAFSEDGKYYSTISQDGRLRIWDTETNVLKQEYTPDLHLSSPPSCLQWISVSLTNSPQKGARRKSITEQEQYCLALGTSSGKILIYSVSQAKVETVLNQKDNNNKVVTLDWHRKYGLFSCTVNNLVQEWDLQSGSVRNKYNIKVVGINKQGNKISAIRIVPHNQ</sequence>
<dbReference type="InterPro" id="IPR015943">
    <property type="entry name" value="WD40/YVTN_repeat-like_dom_sf"/>
</dbReference>
<dbReference type="PANTHER" id="PTHR44267:SF1">
    <property type="entry name" value="WD REPEAT-CONTAINING PROTEIN 43"/>
    <property type="match status" value="1"/>
</dbReference>
<dbReference type="OrthoDB" id="30195at2759"/>
<dbReference type="SUPFAM" id="SSF50978">
    <property type="entry name" value="WD40 repeat-like"/>
    <property type="match status" value="1"/>
</dbReference>
<dbReference type="GO" id="GO:0000462">
    <property type="term" value="P:maturation of SSU-rRNA from tricistronic rRNA transcript (SSU-rRNA, 5.8S rRNA, LSU-rRNA)"/>
    <property type="evidence" value="ECO:0007669"/>
    <property type="project" value="TreeGrafter"/>
</dbReference>
<evidence type="ECO:0000256" key="2">
    <source>
        <dbReference type="ARBA" id="ARBA00023242"/>
    </source>
</evidence>
<keyword evidence="3" id="KW-0853">WD repeat</keyword>
<dbReference type="EMBL" id="CAKXAJ010024207">
    <property type="protein sequence ID" value="CAH2228536.1"/>
    <property type="molecule type" value="Genomic_DNA"/>
</dbReference>
<dbReference type="PROSITE" id="PS50082">
    <property type="entry name" value="WD_REPEATS_2"/>
    <property type="match status" value="1"/>
</dbReference>
<dbReference type="AlphaFoldDB" id="A0A8S4R3L9"/>
<proteinExistence type="predicted"/>
<comment type="subcellular location">
    <subcellularLocation>
        <location evidence="1">Nucleus</location>
    </subcellularLocation>
</comment>
<evidence type="ECO:0000256" key="1">
    <source>
        <dbReference type="ARBA" id="ARBA00004123"/>
    </source>
</evidence>
<evidence type="ECO:0000313" key="5">
    <source>
        <dbReference type="Proteomes" id="UP000838756"/>
    </source>
</evidence>